<dbReference type="OrthoDB" id="2248271at2"/>
<name>A0A0R1VQY3_9LACO</name>
<proteinExistence type="predicted"/>
<dbReference type="RefSeq" id="WP_057872796.1">
    <property type="nucleotide sequence ID" value="NZ_AZGB01000030.1"/>
</dbReference>
<accession>A0A0R1VQY3</accession>
<keyword evidence="2" id="KW-1185">Reference proteome</keyword>
<dbReference type="AlphaFoldDB" id="A0A0R1VQY3"/>
<evidence type="ECO:0000313" key="1">
    <source>
        <dbReference type="EMBL" id="KRM04060.1"/>
    </source>
</evidence>
<comment type="caution">
    <text evidence="1">The sequence shown here is derived from an EMBL/GenBank/DDBJ whole genome shotgun (WGS) entry which is preliminary data.</text>
</comment>
<evidence type="ECO:0000313" key="2">
    <source>
        <dbReference type="Proteomes" id="UP000051451"/>
    </source>
</evidence>
<organism evidence="1 2">
    <name type="scientific">Liquorilactobacillus ghanensis DSM 18630</name>
    <dbReference type="NCBI Taxonomy" id="1423750"/>
    <lineage>
        <taxon>Bacteria</taxon>
        <taxon>Bacillati</taxon>
        <taxon>Bacillota</taxon>
        <taxon>Bacilli</taxon>
        <taxon>Lactobacillales</taxon>
        <taxon>Lactobacillaceae</taxon>
        <taxon>Liquorilactobacillus</taxon>
    </lineage>
</organism>
<dbReference type="STRING" id="1423750.FC89_GL002463"/>
<protein>
    <submittedName>
        <fullName evidence="1">Uncharacterized protein</fullName>
    </submittedName>
</protein>
<dbReference type="GeneID" id="98320113"/>
<dbReference type="PATRIC" id="fig|1423750.3.peg.2504"/>
<sequence length="113" mass="12425">MNDLSNFIPVSLPEVAVKLAWEQAHGQKASEDTVILAAVLENVRAMLEEALEGPYWEAAWEKSDQSIIVTDAIGHPVGTIKPQGSSFIADFRADAPKLIGWLDQEVQQIVKQN</sequence>
<gene>
    <name evidence="1" type="ORF">FC89_GL002463</name>
</gene>
<dbReference type="EMBL" id="AZGB01000030">
    <property type="protein sequence ID" value="KRM04060.1"/>
    <property type="molecule type" value="Genomic_DNA"/>
</dbReference>
<reference evidence="1 2" key="1">
    <citation type="journal article" date="2015" name="Genome Announc.">
        <title>Expanding the biotechnology potential of lactobacilli through comparative genomics of 213 strains and associated genera.</title>
        <authorList>
            <person name="Sun Z."/>
            <person name="Harris H.M."/>
            <person name="McCann A."/>
            <person name="Guo C."/>
            <person name="Argimon S."/>
            <person name="Zhang W."/>
            <person name="Yang X."/>
            <person name="Jeffery I.B."/>
            <person name="Cooney J.C."/>
            <person name="Kagawa T.F."/>
            <person name="Liu W."/>
            <person name="Song Y."/>
            <person name="Salvetti E."/>
            <person name="Wrobel A."/>
            <person name="Rasinkangas P."/>
            <person name="Parkhill J."/>
            <person name="Rea M.C."/>
            <person name="O'Sullivan O."/>
            <person name="Ritari J."/>
            <person name="Douillard F.P."/>
            <person name="Paul Ross R."/>
            <person name="Yang R."/>
            <person name="Briner A.E."/>
            <person name="Felis G.E."/>
            <person name="de Vos W.M."/>
            <person name="Barrangou R."/>
            <person name="Klaenhammer T.R."/>
            <person name="Caufield P.W."/>
            <person name="Cui Y."/>
            <person name="Zhang H."/>
            <person name="O'Toole P.W."/>
        </authorList>
    </citation>
    <scope>NUCLEOTIDE SEQUENCE [LARGE SCALE GENOMIC DNA]</scope>
    <source>
        <strain evidence="1 2">DSM 18630</strain>
    </source>
</reference>
<dbReference type="Proteomes" id="UP000051451">
    <property type="component" value="Unassembled WGS sequence"/>
</dbReference>